<evidence type="ECO:0000313" key="5">
    <source>
        <dbReference type="Proteomes" id="UP001560573"/>
    </source>
</evidence>
<keyword evidence="1" id="KW-0812">Transmembrane</keyword>
<feature type="domain" description="FecR protein" evidence="2">
    <location>
        <begin position="133"/>
        <end position="226"/>
    </location>
</feature>
<keyword evidence="1" id="KW-0472">Membrane</keyword>
<reference evidence="4 5" key="1">
    <citation type="submission" date="2023-07" db="EMBL/GenBank/DDBJ databases">
        <authorList>
            <person name="Lian W.-H."/>
        </authorList>
    </citation>
    <scope>NUCLEOTIDE SEQUENCE [LARGE SCALE GENOMIC DNA]</scope>
    <source>
        <strain evidence="4 5">SYSU DXS3180</strain>
    </source>
</reference>
<comment type="caution">
    <text evidence="4">The sequence shown here is derived from an EMBL/GenBank/DDBJ whole genome shotgun (WGS) entry which is preliminary data.</text>
</comment>
<feature type="domain" description="Protein FecR C-terminal" evidence="3">
    <location>
        <begin position="296"/>
        <end position="364"/>
    </location>
</feature>
<dbReference type="InterPro" id="IPR006860">
    <property type="entry name" value="FecR"/>
</dbReference>
<dbReference type="Gene3D" id="3.55.50.30">
    <property type="match status" value="1"/>
</dbReference>
<dbReference type="InterPro" id="IPR012373">
    <property type="entry name" value="Ferrdict_sens_TM"/>
</dbReference>
<feature type="transmembrane region" description="Helical" evidence="1">
    <location>
        <begin position="96"/>
        <end position="114"/>
    </location>
</feature>
<dbReference type="InterPro" id="IPR032508">
    <property type="entry name" value="FecR_C"/>
</dbReference>
<name>A0ABV3ZKF4_9BACT</name>
<keyword evidence="5" id="KW-1185">Reference proteome</keyword>
<evidence type="ECO:0000313" key="4">
    <source>
        <dbReference type="EMBL" id="MEX6690366.1"/>
    </source>
</evidence>
<dbReference type="EMBL" id="JAULBC010000008">
    <property type="protein sequence ID" value="MEX6690366.1"/>
    <property type="molecule type" value="Genomic_DNA"/>
</dbReference>
<organism evidence="4 5">
    <name type="scientific">Danxiaibacter flavus</name>
    <dbReference type="NCBI Taxonomy" id="3049108"/>
    <lineage>
        <taxon>Bacteria</taxon>
        <taxon>Pseudomonadati</taxon>
        <taxon>Bacteroidota</taxon>
        <taxon>Chitinophagia</taxon>
        <taxon>Chitinophagales</taxon>
        <taxon>Chitinophagaceae</taxon>
        <taxon>Danxiaibacter</taxon>
    </lineage>
</organism>
<dbReference type="PANTHER" id="PTHR30273">
    <property type="entry name" value="PERIPLASMIC SIGNAL SENSOR AND SIGMA FACTOR ACTIVATOR FECR-RELATED"/>
    <property type="match status" value="1"/>
</dbReference>
<dbReference type="Gene3D" id="2.60.120.1440">
    <property type="match status" value="1"/>
</dbReference>
<dbReference type="Pfam" id="PF16344">
    <property type="entry name" value="FecR_C"/>
    <property type="match status" value="1"/>
</dbReference>
<protein>
    <submittedName>
        <fullName evidence="4">FecR family protein</fullName>
    </submittedName>
</protein>
<dbReference type="Pfam" id="PF04773">
    <property type="entry name" value="FecR"/>
    <property type="match status" value="1"/>
</dbReference>
<dbReference type="Proteomes" id="UP001560573">
    <property type="component" value="Unassembled WGS sequence"/>
</dbReference>
<evidence type="ECO:0000259" key="2">
    <source>
        <dbReference type="Pfam" id="PF04773"/>
    </source>
</evidence>
<dbReference type="RefSeq" id="WP_369331778.1">
    <property type="nucleotide sequence ID" value="NZ_JAULBC010000008.1"/>
</dbReference>
<keyword evidence="1" id="KW-1133">Transmembrane helix</keyword>
<sequence length="370" mass="42048">MLNNKLAVLITRHLAGETSEEEQKELFDLLKDQPDQQYFLDLLSNYWISGKGTFADDETNSDEHFNHILALADETTSTNEEQISAPKNNSSFRRKIYLWSAAAAACAAVFLGIYKYSGKQPQPIVAVSHKNEVSAKSGAKSRLTLPDGTKVWLNAESRITYNSSFNSKFREVELEGEAFFDVVKNAQRPFIVHTSGIDIKVLGTAFNVKSYPKESTIEATLVRGLIEVIKKNEPTGPRVLLQPHEKLIFNKERDSLKLTVPANTIAKTSSQDIFIMPVSKSLPDSAMKETSWVYNKLIFDGDRFQDLAVKMERWFDVKIIFRSDRVMNYRFKGVFENETIEQALNALQLTAPFTYKIHDHEVEIYKSKSD</sequence>
<accession>A0ABV3ZKF4</accession>
<dbReference type="PIRSF" id="PIRSF018266">
    <property type="entry name" value="FecR"/>
    <property type="match status" value="1"/>
</dbReference>
<evidence type="ECO:0000259" key="3">
    <source>
        <dbReference type="Pfam" id="PF16344"/>
    </source>
</evidence>
<proteinExistence type="predicted"/>
<evidence type="ECO:0000256" key="1">
    <source>
        <dbReference type="SAM" id="Phobius"/>
    </source>
</evidence>
<dbReference type="PANTHER" id="PTHR30273:SF2">
    <property type="entry name" value="PROTEIN FECR"/>
    <property type="match status" value="1"/>
</dbReference>
<gene>
    <name evidence="4" type="ORF">QTN47_22840</name>
</gene>